<dbReference type="AlphaFoldDB" id="A0A0D8FV62"/>
<dbReference type="InterPro" id="IPR036162">
    <property type="entry name" value="Resolvase-like_N_sf"/>
</dbReference>
<dbReference type="Gene3D" id="1.10.287.2170">
    <property type="match status" value="1"/>
</dbReference>
<dbReference type="STRING" id="1121877.FEAC_14720"/>
<dbReference type="PANTHER" id="PTHR36172">
    <property type="match status" value="1"/>
</dbReference>
<feature type="domain" description="Resolvase/invertase-type recombinase catalytic" evidence="1">
    <location>
        <begin position="55"/>
        <end position="195"/>
    </location>
</feature>
<dbReference type="eggNOG" id="COG2452">
    <property type="taxonomic scope" value="Bacteria"/>
</dbReference>
<dbReference type="InterPro" id="IPR006119">
    <property type="entry name" value="Resolv_N"/>
</dbReference>
<comment type="caution">
    <text evidence="2">The sequence shown here is derived from an EMBL/GenBank/DDBJ whole genome shotgun (WGS) entry which is preliminary data.</text>
</comment>
<dbReference type="GO" id="GO:0000150">
    <property type="term" value="F:DNA strand exchange activity"/>
    <property type="evidence" value="ECO:0007669"/>
    <property type="project" value="InterPro"/>
</dbReference>
<dbReference type="PROSITE" id="PS51736">
    <property type="entry name" value="RECOMBINASES_3"/>
    <property type="match status" value="1"/>
</dbReference>
<dbReference type="FunFam" id="3.40.50.1390:FF:000002">
    <property type="entry name" value="ORF1 in transposon ISC1904"/>
    <property type="match status" value="1"/>
</dbReference>
<dbReference type="PANTHER" id="PTHR36172:SF1">
    <property type="entry name" value="RESOLVASE-RELATED"/>
    <property type="match status" value="1"/>
</dbReference>
<dbReference type="GO" id="GO:0003677">
    <property type="term" value="F:DNA binding"/>
    <property type="evidence" value="ECO:0007669"/>
    <property type="project" value="InterPro"/>
</dbReference>
<evidence type="ECO:0000259" key="1">
    <source>
        <dbReference type="PROSITE" id="PS51736"/>
    </source>
</evidence>
<dbReference type="InterPro" id="IPR051491">
    <property type="entry name" value="Recombinase/Transposase-rel"/>
</dbReference>
<protein>
    <recommendedName>
        <fullName evidence="1">Resolvase/invertase-type recombinase catalytic domain-containing protein</fullName>
    </recommendedName>
</protein>
<reference evidence="2 3" key="1">
    <citation type="submission" date="2015-01" db="EMBL/GenBank/DDBJ databases">
        <title>Draft genome of the acidophilic iron oxidizer Ferrimicrobium acidiphilum strain T23.</title>
        <authorList>
            <person name="Poehlein A."/>
            <person name="Eisen S."/>
            <person name="Schloemann M."/>
            <person name="Johnson B.D."/>
            <person name="Daniel R."/>
            <person name="Muehling M."/>
        </authorList>
    </citation>
    <scope>NUCLEOTIDE SEQUENCE [LARGE SCALE GENOMIC DNA]</scope>
    <source>
        <strain evidence="2 3">T23</strain>
    </source>
</reference>
<dbReference type="CDD" id="cd03769">
    <property type="entry name" value="SR_IS607_transposase_like"/>
    <property type="match status" value="1"/>
</dbReference>
<dbReference type="InterPro" id="IPR048046">
    <property type="entry name" value="Transpos_IS607"/>
</dbReference>
<evidence type="ECO:0000313" key="2">
    <source>
        <dbReference type="EMBL" id="KJE76824.1"/>
    </source>
</evidence>
<accession>A0A0D8FV62</accession>
<dbReference type="Pfam" id="PF00239">
    <property type="entry name" value="Resolvase"/>
    <property type="match status" value="1"/>
</dbReference>
<proteinExistence type="predicted"/>
<name>A0A0D8FV62_9ACTN</name>
<dbReference type="SUPFAM" id="SSF53041">
    <property type="entry name" value="Resolvase-like"/>
    <property type="match status" value="1"/>
</dbReference>
<dbReference type="InterPro" id="IPR041718">
    <property type="entry name" value="IS607_transposase-like"/>
</dbReference>
<gene>
    <name evidence="2" type="ORF">FEAC_14720</name>
</gene>
<dbReference type="EMBL" id="JXUW01000011">
    <property type="protein sequence ID" value="KJE76824.1"/>
    <property type="molecule type" value="Genomic_DNA"/>
</dbReference>
<dbReference type="Gene3D" id="3.40.50.1390">
    <property type="entry name" value="Resolvase, N-terminal catalytic domain"/>
    <property type="match status" value="1"/>
</dbReference>
<evidence type="ECO:0000313" key="3">
    <source>
        <dbReference type="Proteomes" id="UP000032336"/>
    </source>
</evidence>
<dbReference type="NCBIfam" id="NF033518">
    <property type="entry name" value="transpos_IS607"/>
    <property type="match status" value="1"/>
</dbReference>
<organism evidence="2 3">
    <name type="scientific">Ferrimicrobium acidiphilum DSM 19497</name>
    <dbReference type="NCBI Taxonomy" id="1121877"/>
    <lineage>
        <taxon>Bacteria</taxon>
        <taxon>Bacillati</taxon>
        <taxon>Actinomycetota</taxon>
        <taxon>Acidimicrobiia</taxon>
        <taxon>Acidimicrobiales</taxon>
        <taxon>Acidimicrobiaceae</taxon>
        <taxon>Ferrimicrobium</taxon>
    </lineage>
</organism>
<dbReference type="Proteomes" id="UP000032336">
    <property type="component" value="Unassembled WGS sequence"/>
</dbReference>
<dbReference type="SMART" id="SM00857">
    <property type="entry name" value="Resolvase"/>
    <property type="match status" value="1"/>
</dbReference>
<sequence>MEYPDIVKLSTYAKREGIGYRAAWDRFHNGRIPGATFDPSGHIYVPEPESMLLPMAAVYTRVSSHPQKDDLDRQADRLVAYANARGYQVVAVVKEIASGVNDKRPRLTKLLANPEWGTLVVEHKDRLSRVGFGWFEVLLQAQGKKIDVANPAQDDTSDLMADFMAIVYSFAVRMYGLRSAKHRTNRVKLAMTAPVDMADDPT</sequence>
<keyword evidence="3" id="KW-1185">Reference proteome</keyword>